<sequence>MLGGDSHNHRPEQSLHMKENDKFFSRLLSKETSVANSSCRVPYYGRESGAVPFMWESRPGTPKHTFSEASLPPLTPPPSYHSTSKQYSTKKNSKPNPFYTIFLKLTSRKALVSPSSSLSSVSSSSLSSWSSAYNLSPPASMKREYNLGSYSSSYSRSTTSSTSCFGARHKTSNWFGCCYPMKNAFLSIVGHGSSGRGTAQGLYV</sequence>
<dbReference type="AlphaFoldDB" id="A0A2I4EQR9"/>
<feature type="region of interest" description="Disordered" evidence="1">
    <location>
        <begin position="64"/>
        <end position="92"/>
    </location>
</feature>
<gene>
    <name evidence="3" type="primary">LOC108991809</name>
</gene>
<reference evidence="3" key="1">
    <citation type="submission" date="2025-08" db="UniProtKB">
        <authorList>
            <consortium name="RefSeq"/>
        </authorList>
    </citation>
    <scope>IDENTIFICATION</scope>
    <source>
        <tissue evidence="3">Leaves</tissue>
    </source>
</reference>
<dbReference type="STRING" id="51240.A0A2I4EQR9"/>
<dbReference type="GeneID" id="108991809"/>
<keyword evidence="2" id="KW-1185">Reference proteome</keyword>
<evidence type="ECO:0000256" key="1">
    <source>
        <dbReference type="SAM" id="MobiDB-lite"/>
    </source>
</evidence>
<dbReference type="RefSeq" id="XP_018821742.1">
    <property type="nucleotide sequence ID" value="XM_018966197.2"/>
</dbReference>
<name>A0A2I4EQR9_JUGRE</name>
<accession>A0A2I4EQR9</accession>
<protein>
    <submittedName>
        <fullName evidence="3">Uncharacterized protein LOC108991809</fullName>
    </submittedName>
</protein>
<dbReference type="FunCoup" id="A0A2I4EQR9">
    <property type="interactions" value="2"/>
</dbReference>
<dbReference type="OrthoDB" id="691043at2759"/>
<evidence type="ECO:0000313" key="2">
    <source>
        <dbReference type="Proteomes" id="UP000235220"/>
    </source>
</evidence>
<dbReference type="Proteomes" id="UP000235220">
    <property type="component" value="Chromosome 7"/>
</dbReference>
<dbReference type="KEGG" id="jre:108991809"/>
<feature type="compositionally biased region" description="Polar residues" evidence="1">
    <location>
        <begin position="80"/>
        <end position="90"/>
    </location>
</feature>
<dbReference type="Gramene" id="Jr07_38570_p1">
    <property type="protein sequence ID" value="cds.Jr07_38570_p1"/>
    <property type="gene ID" value="Jr07_38570"/>
</dbReference>
<proteinExistence type="predicted"/>
<organism evidence="2 3">
    <name type="scientific">Juglans regia</name>
    <name type="common">English walnut</name>
    <dbReference type="NCBI Taxonomy" id="51240"/>
    <lineage>
        <taxon>Eukaryota</taxon>
        <taxon>Viridiplantae</taxon>
        <taxon>Streptophyta</taxon>
        <taxon>Embryophyta</taxon>
        <taxon>Tracheophyta</taxon>
        <taxon>Spermatophyta</taxon>
        <taxon>Magnoliopsida</taxon>
        <taxon>eudicotyledons</taxon>
        <taxon>Gunneridae</taxon>
        <taxon>Pentapetalae</taxon>
        <taxon>rosids</taxon>
        <taxon>fabids</taxon>
        <taxon>Fagales</taxon>
        <taxon>Juglandaceae</taxon>
        <taxon>Juglans</taxon>
    </lineage>
</organism>
<dbReference type="PANTHER" id="PTHR33257">
    <property type="entry name" value="OS05G0165500 PROTEIN"/>
    <property type="match status" value="1"/>
</dbReference>
<dbReference type="PANTHER" id="PTHR33257:SF58">
    <property type="entry name" value="REJ DOMAIN-CONTAINING PROTEIN"/>
    <property type="match status" value="1"/>
</dbReference>
<evidence type="ECO:0000313" key="3">
    <source>
        <dbReference type="RefSeq" id="XP_018821742.1"/>
    </source>
</evidence>